<feature type="region of interest" description="Disordered" evidence="7">
    <location>
        <begin position="277"/>
        <end position="325"/>
    </location>
</feature>
<feature type="compositionally biased region" description="Basic and acidic residues" evidence="7">
    <location>
        <begin position="655"/>
        <end position="666"/>
    </location>
</feature>
<dbReference type="GO" id="GO:0016020">
    <property type="term" value="C:membrane"/>
    <property type="evidence" value="ECO:0007669"/>
    <property type="project" value="UniProtKB-SubCell"/>
</dbReference>
<feature type="compositionally biased region" description="Basic and acidic residues" evidence="7">
    <location>
        <begin position="494"/>
        <end position="506"/>
    </location>
</feature>
<feature type="transmembrane region" description="Helical" evidence="8">
    <location>
        <begin position="176"/>
        <end position="193"/>
    </location>
</feature>
<keyword evidence="5 8" id="KW-1133">Transmembrane helix</keyword>
<evidence type="ECO:0000256" key="4">
    <source>
        <dbReference type="ARBA" id="ARBA00022982"/>
    </source>
</evidence>
<feature type="domain" description="Cytochrome b561" evidence="9">
    <location>
        <begin position="34"/>
        <end position="223"/>
    </location>
</feature>
<feature type="transmembrane region" description="Helical" evidence="8">
    <location>
        <begin position="104"/>
        <end position="126"/>
    </location>
</feature>
<accession>A0A2C5YKE5</accession>
<evidence type="ECO:0000256" key="1">
    <source>
        <dbReference type="ARBA" id="ARBA00004370"/>
    </source>
</evidence>
<evidence type="ECO:0000313" key="11">
    <source>
        <dbReference type="Proteomes" id="UP000224854"/>
    </source>
</evidence>
<feature type="transmembrane region" description="Helical" evidence="8">
    <location>
        <begin position="66"/>
        <end position="92"/>
    </location>
</feature>
<feature type="compositionally biased region" description="Polar residues" evidence="7">
    <location>
        <begin position="708"/>
        <end position="719"/>
    </location>
</feature>
<feature type="compositionally biased region" description="Gly residues" evidence="7">
    <location>
        <begin position="759"/>
        <end position="771"/>
    </location>
</feature>
<gene>
    <name evidence="10" type="ORF">CDD82_2976</name>
</gene>
<feature type="transmembrane region" description="Helical" evidence="8">
    <location>
        <begin position="329"/>
        <end position="348"/>
    </location>
</feature>
<dbReference type="PANTHER" id="PTHR47797">
    <property type="entry name" value="DEHYDROGENASE, PUTATIVE (AFU_ORTHOLOGUE AFUA_8G05805)-RELATED"/>
    <property type="match status" value="1"/>
</dbReference>
<evidence type="ECO:0000313" key="10">
    <source>
        <dbReference type="EMBL" id="PHH78548.1"/>
    </source>
</evidence>
<name>A0A2C5YKE5_9HYPO</name>
<keyword evidence="11" id="KW-1185">Reference proteome</keyword>
<evidence type="ECO:0000256" key="3">
    <source>
        <dbReference type="ARBA" id="ARBA00022692"/>
    </source>
</evidence>
<dbReference type="Gene3D" id="1.20.120.1770">
    <property type="match status" value="1"/>
</dbReference>
<proteinExistence type="predicted"/>
<protein>
    <recommendedName>
        <fullName evidence="9">Cytochrome b561 domain-containing protein</fullName>
    </recommendedName>
</protein>
<feature type="compositionally biased region" description="Low complexity" evidence="7">
    <location>
        <begin position="417"/>
        <end position="427"/>
    </location>
</feature>
<sequence>MAPALDQLSPPGSAHYDSDTITVGDGTWDSSKNTFLLPNLEGLNFETTRYNGMGNRFATLGQYHRIILAHGIMAALIFLLLVPVSVMTARFYSRQPGYAIVYHAQLHVFAALMLLAVFILGYFAVGPHRSLSNPHHEIGVAILVLFILQMIGGRMIRHITKLRSLRIMIHQWCGRAIALLGIVQVPLGLTLYGSPKYLFVLYTLWMVFLLLVYFTLSYRSQSRREMYMSGARPDPGHLRVTESELLSRHPKQRAEGWTKWMGPLAIGTGIWAAIRGRNRRRRDASPSTASIYERNRGPDNMPPKHEAGSFFSDKYSEVPPPRSGGARGAGVLGALGGAAAALGIGRLFSGAARRRKDEYDDEYSAVATDTPHRQRSGRAVPTLSELGSDVTQSQARYAGDGTNTSLLPPSANPPRFGPARGAGDGPRPSTPGPMPPRDGYGRDADESDFSSYVSPSRRPIEDPPSAGLAKGIMTGLGLGWIARRVAERRARKLEEQKLREEEEMREGTQISRFTGDGYPSPTRRHSRGPGVARRAMARDQDGDYSNLSETTMDQGPPSGRDNMPMPPHPATEAPIAPVPMPERPTSQFQSRHDIENVSMPPMPPDPQGILHSAAGRSYISSTDGRRAPQADAARRRRALERAAAVSAARSGSSVRGDDRAQRERLDSPQSQPVSVKLKVHDDRERNVTLRRLTEQEARAVRSHEDESSLSGIDSPTNNGRRYRRESGQRRAELEAERRAEAEEQDELAPLSPPNPAYARGGGAGRRGGYGTPGTAAGITPSTVGSPESLGTWSMSGADQGAADSAANDRRRRRRQERRAAASSTARPAGQDMYD</sequence>
<feature type="compositionally biased region" description="Polar residues" evidence="7">
    <location>
        <begin position="543"/>
        <end position="553"/>
    </location>
</feature>
<dbReference type="Proteomes" id="UP000224854">
    <property type="component" value="Unassembled WGS sequence"/>
</dbReference>
<feature type="transmembrane region" description="Helical" evidence="8">
    <location>
        <begin position="199"/>
        <end position="218"/>
    </location>
</feature>
<feature type="compositionally biased region" description="Polar residues" evidence="7">
    <location>
        <begin position="779"/>
        <end position="794"/>
    </location>
</feature>
<dbReference type="InterPro" id="IPR006593">
    <property type="entry name" value="Cyt_b561/ferric_Rdtase_TM"/>
</dbReference>
<feature type="compositionally biased region" description="Low complexity" evidence="7">
    <location>
        <begin position="795"/>
        <end position="805"/>
    </location>
</feature>
<keyword evidence="4" id="KW-0249">Electron transport</keyword>
<feature type="compositionally biased region" description="Polar residues" evidence="7">
    <location>
        <begin position="389"/>
        <end position="407"/>
    </location>
</feature>
<reference evidence="10 11" key="1">
    <citation type="submission" date="2017-06" db="EMBL/GenBank/DDBJ databases">
        <title>Ant-infecting Ophiocordyceps genomes reveal a high diversity of potential behavioral manipulation genes and a possible major role for enterotoxins.</title>
        <authorList>
            <person name="De Bekker C."/>
            <person name="Evans H.C."/>
            <person name="Brachmann A."/>
            <person name="Hughes D.P."/>
        </authorList>
    </citation>
    <scope>NUCLEOTIDE SEQUENCE [LARGE SCALE GENOMIC DNA]</scope>
    <source>
        <strain evidence="10 11">1348a</strain>
    </source>
</reference>
<dbReference type="SMART" id="SM00665">
    <property type="entry name" value="B561"/>
    <property type="match status" value="1"/>
</dbReference>
<evidence type="ECO:0000256" key="7">
    <source>
        <dbReference type="SAM" id="MobiDB-lite"/>
    </source>
</evidence>
<dbReference type="AlphaFoldDB" id="A0A2C5YKE5"/>
<feature type="region of interest" description="Disordered" evidence="7">
    <location>
        <begin position="354"/>
        <end position="471"/>
    </location>
</feature>
<feature type="transmembrane region" description="Helical" evidence="8">
    <location>
        <begin position="138"/>
        <end position="156"/>
    </location>
</feature>
<evidence type="ECO:0000256" key="8">
    <source>
        <dbReference type="SAM" id="Phobius"/>
    </source>
</evidence>
<feature type="compositionally biased region" description="Basic and acidic residues" evidence="7">
    <location>
        <begin position="678"/>
        <end position="706"/>
    </location>
</feature>
<comment type="subcellular location">
    <subcellularLocation>
        <location evidence="1">Membrane</location>
    </subcellularLocation>
</comment>
<feature type="compositionally biased region" description="Basic and acidic residues" evidence="7">
    <location>
        <begin position="293"/>
        <end position="307"/>
    </location>
</feature>
<comment type="caution">
    <text evidence="10">The sequence shown here is derived from an EMBL/GenBank/DDBJ whole genome shotgun (WGS) entry which is preliminary data.</text>
</comment>
<feature type="compositionally biased region" description="Basic and acidic residues" evidence="7">
    <location>
        <begin position="724"/>
        <end position="741"/>
    </location>
</feature>
<evidence type="ECO:0000256" key="6">
    <source>
        <dbReference type="ARBA" id="ARBA00023136"/>
    </source>
</evidence>
<feature type="region of interest" description="Disordered" evidence="7">
    <location>
        <begin position="494"/>
        <end position="834"/>
    </location>
</feature>
<dbReference type="PROSITE" id="PS50939">
    <property type="entry name" value="CYTOCHROME_B561"/>
    <property type="match status" value="1"/>
</dbReference>
<dbReference type="OrthoDB" id="19261at2759"/>
<dbReference type="EMBL" id="NJEU01000219">
    <property type="protein sequence ID" value="PHH78548.1"/>
    <property type="molecule type" value="Genomic_DNA"/>
</dbReference>
<keyword evidence="3 8" id="KW-0812">Transmembrane</keyword>
<dbReference type="CDD" id="cd08760">
    <property type="entry name" value="Cyt_b561_FRRS1_like"/>
    <property type="match status" value="1"/>
</dbReference>
<keyword evidence="6 8" id="KW-0472">Membrane</keyword>
<dbReference type="PANTHER" id="PTHR47797:SF3">
    <property type="entry name" value="CYTOCHROME B561 DOMAIN-CONTAINING PROTEIN"/>
    <property type="match status" value="1"/>
</dbReference>
<evidence type="ECO:0000256" key="2">
    <source>
        <dbReference type="ARBA" id="ARBA00022448"/>
    </source>
</evidence>
<evidence type="ECO:0000256" key="5">
    <source>
        <dbReference type="ARBA" id="ARBA00022989"/>
    </source>
</evidence>
<keyword evidence="2" id="KW-0813">Transport</keyword>
<organism evidence="10 11">
    <name type="scientific">Ophiocordyceps australis</name>
    <dbReference type="NCBI Taxonomy" id="1399860"/>
    <lineage>
        <taxon>Eukaryota</taxon>
        <taxon>Fungi</taxon>
        <taxon>Dikarya</taxon>
        <taxon>Ascomycota</taxon>
        <taxon>Pezizomycotina</taxon>
        <taxon>Sordariomycetes</taxon>
        <taxon>Hypocreomycetidae</taxon>
        <taxon>Hypocreales</taxon>
        <taxon>Ophiocordycipitaceae</taxon>
        <taxon>Ophiocordyceps</taxon>
    </lineage>
</organism>
<evidence type="ECO:0000259" key="9">
    <source>
        <dbReference type="PROSITE" id="PS50939"/>
    </source>
</evidence>